<reference evidence="1 2" key="1">
    <citation type="submission" date="2015-10" db="EMBL/GenBank/DDBJ databases">
        <authorList>
            <person name="Gilbert D.G."/>
        </authorList>
    </citation>
    <scope>NUCLEOTIDE SEQUENCE [LARGE SCALE GENOMIC DNA]</scope>
    <source>
        <strain evidence="1">COMA1</strain>
    </source>
</reference>
<dbReference type="EMBL" id="CZQA01000008">
    <property type="protein sequence ID" value="CUS36050.1"/>
    <property type="molecule type" value="Genomic_DNA"/>
</dbReference>
<proteinExistence type="predicted"/>
<dbReference type="Proteomes" id="UP000199032">
    <property type="component" value="Unassembled WGS sequence"/>
</dbReference>
<name>A0A0S4LLR3_9BACT</name>
<keyword evidence="2" id="KW-1185">Reference proteome</keyword>
<evidence type="ECO:0000313" key="2">
    <source>
        <dbReference type="Proteomes" id="UP000199032"/>
    </source>
</evidence>
<dbReference type="AlphaFoldDB" id="A0A0S4LLR3"/>
<gene>
    <name evidence="1" type="ORF">COMA1_20612</name>
</gene>
<protein>
    <submittedName>
        <fullName evidence="1">Uncharacterized protein</fullName>
    </submittedName>
</protein>
<accession>A0A0S4LLR3</accession>
<organism evidence="1 2">
    <name type="scientific">Candidatus Nitrospira nitrosa</name>
    <dbReference type="NCBI Taxonomy" id="1742972"/>
    <lineage>
        <taxon>Bacteria</taxon>
        <taxon>Pseudomonadati</taxon>
        <taxon>Nitrospirota</taxon>
        <taxon>Nitrospiria</taxon>
        <taxon>Nitrospirales</taxon>
        <taxon>Nitrospiraceae</taxon>
        <taxon>Nitrospira</taxon>
    </lineage>
</organism>
<sequence>MWICQIILHGNHDPQIPQSPEELEILEVQKLMLSLLTTEEDGRANRLVEYGDVFT</sequence>
<dbReference type="STRING" id="1742972.COMA1_20612"/>
<evidence type="ECO:0000313" key="1">
    <source>
        <dbReference type="EMBL" id="CUS36050.1"/>
    </source>
</evidence>